<reference evidence="1" key="1">
    <citation type="journal article" date="2014" name="Int. J. Syst. Evol. Microbiol.">
        <title>Complete genome sequence of Corynebacterium casei LMG S-19264T (=DSM 44701T), isolated from a smear-ripened cheese.</title>
        <authorList>
            <consortium name="US DOE Joint Genome Institute (JGI-PGF)"/>
            <person name="Walter F."/>
            <person name="Albersmeier A."/>
            <person name="Kalinowski J."/>
            <person name="Ruckert C."/>
        </authorList>
    </citation>
    <scope>NUCLEOTIDE SEQUENCE</scope>
    <source>
        <strain evidence="1">CGMCC 1.15360</strain>
    </source>
</reference>
<dbReference type="EMBL" id="BMIP01000002">
    <property type="protein sequence ID" value="GGD65762.1"/>
    <property type="molecule type" value="Genomic_DNA"/>
</dbReference>
<dbReference type="Proteomes" id="UP000612349">
    <property type="component" value="Unassembled WGS sequence"/>
</dbReference>
<keyword evidence="2" id="KW-1185">Reference proteome</keyword>
<dbReference type="OrthoDB" id="9815592at2"/>
<dbReference type="CDD" id="cd04647">
    <property type="entry name" value="LbH_MAT_like"/>
    <property type="match status" value="1"/>
</dbReference>
<dbReference type="Gene3D" id="2.160.10.10">
    <property type="entry name" value="Hexapeptide repeat proteins"/>
    <property type="match status" value="1"/>
</dbReference>
<dbReference type="RefSeq" id="WP_156522103.1">
    <property type="nucleotide sequence ID" value="NZ_BMIP01000002.1"/>
</dbReference>
<accession>A0A916YXK0</accession>
<comment type="caution">
    <text evidence="1">The sequence shown here is derived from an EMBL/GenBank/DDBJ whole genome shotgun (WGS) entry which is preliminary data.</text>
</comment>
<organism evidence="1 2">
    <name type="scientific">Croceicoccus mobilis</name>
    <dbReference type="NCBI Taxonomy" id="1703339"/>
    <lineage>
        <taxon>Bacteria</taxon>
        <taxon>Pseudomonadati</taxon>
        <taxon>Pseudomonadota</taxon>
        <taxon>Alphaproteobacteria</taxon>
        <taxon>Sphingomonadales</taxon>
        <taxon>Erythrobacteraceae</taxon>
        <taxon>Croceicoccus</taxon>
    </lineage>
</organism>
<name>A0A916YXK0_9SPHN</name>
<dbReference type="InterPro" id="IPR001451">
    <property type="entry name" value="Hexapep"/>
</dbReference>
<dbReference type="Pfam" id="PF00132">
    <property type="entry name" value="Hexapep"/>
    <property type="match status" value="1"/>
</dbReference>
<dbReference type="InterPro" id="IPR051159">
    <property type="entry name" value="Hexapeptide_acetyltransf"/>
</dbReference>
<gene>
    <name evidence="1" type="ORF">GCM10010990_14040</name>
</gene>
<reference evidence="1" key="2">
    <citation type="submission" date="2020-09" db="EMBL/GenBank/DDBJ databases">
        <authorList>
            <person name="Sun Q."/>
            <person name="Zhou Y."/>
        </authorList>
    </citation>
    <scope>NUCLEOTIDE SEQUENCE</scope>
    <source>
        <strain evidence="1">CGMCC 1.15360</strain>
    </source>
</reference>
<dbReference type="AlphaFoldDB" id="A0A916YXK0"/>
<protein>
    <submittedName>
        <fullName evidence="1">Acetyltransferase</fullName>
    </submittedName>
</protein>
<evidence type="ECO:0000313" key="2">
    <source>
        <dbReference type="Proteomes" id="UP000612349"/>
    </source>
</evidence>
<dbReference type="PANTHER" id="PTHR23416:SF78">
    <property type="entry name" value="LIPOPOLYSACCHARIDE BIOSYNTHESIS O-ACETYL TRANSFERASE WBBJ-RELATED"/>
    <property type="match status" value="1"/>
</dbReference>
<sequence length="202" mass="21282">MMATQPELQPLIAGAALANDWYDAQIPGNIVVGDGTCIDSSHSFYFFQATQPGALTTGRDVVFWRSSLAVGPRASLSVGDDCYFCNCSIVCEEKVTIGDRVNVSFGVTIADCDFHPVDPAQRIQDTIALAPGGDRSQRPVIRPRPVTIGNDVWIGANASILKGVTIGDGALVSPGSVVTEDVPPYCVVAGNPARILSDVETS</sequence>
<proteinExistence type="predicted"/>
<dbReference type="InterPro" id="IPR011004">
    <property type="entry name" value="Trimer_LpxA-like_sf"/>
</dbReference>
<dbReference type="SUPFAM" id="SSF51161">
    <property type="entry name" value="Trimeric LpxA-like enzymes"/>
    <property type="match status" value="1"/>
</dbReference>
<evidence type="ECO:0000313" key="1">
    <source>
        <dbReference type="EMBL" id="GGD65762.1"/>
    </source>
</evidence>
<dbReference type="PANTHER" id="PTHR23416">
    <property type="entry name" value="SIALIC ACID SYNTHASE-RELATED"/>
    <property type="match status" value="1"/>
</dbReference>